<gene>
    <name evidence="1" type="ORF">SRT_11540</name>
</gene>
<dbReference type="KEGG" id="strg:SRT_11540"/>
<evidence type="ECO:0008006" key="3">
    <source>
        <dbReference type="Google" id="ProtNLM"/>
    </source>
</evidence>
<dbReference type="RefSeq" id="WP_128833358.1">
    <property type="nucleotide sequence ID" value="NZ_AP014612.1"/>
</dbReference>
<dbReference type="Pfam" id="PF08876">
    <property type="entry name" value="DUF1836"/>
    <property type="match status" value="1"/>
</dbReference>
<dbReference type="InterPro" id="IPR014975">
    <property type="entry name" value="DUF1836"/>
</dbReference>
<reference evidence="1 2" key="1">
    <citation type="journal article" date="2016" name="Microbiol. Immunol.">
        <title>Complete genome sequence of Streptococcus troglodytae TKU31 isolated from the oral cavity of a chimpanzee (Pan troglodytes).</title>
        <authorList>
            <person name="Okamoto M."/>
            <person name="Naito M."/>
            <person name="Miyanohara M."/>
            <person name="Imai S."/>
            <person name="Nomura Y."/>
            <person name="Saito W."/>
            <person name="Momoi Y."/>
            <person name="Takada K."/>
            <person name="Miyabe-Nishiwaki T."/>
            <person name="Tomonaga M."/>
            <person name="Hanada N."/>
        </authorList>
    </citation>
    <scope>NUCLEOTIDE SEQUENCE [LARGE SCALE GENOMIC DNA]</scope>
    <source>
        <strain evidence="2">TKU 31</strain>
    </source>
</reference>
<protein>
    <recommendedName>
        <fullName evidence="3">BS_ykrK family protein</fullName>
    </recommendedName>
</protein>
<accession>A0A1L7LJM4</accession>
<sequence length="157" mass="17890">MESILYPKWDDLPELDLYLDQVLLYVNQTTDAASSTKDKGLTASMINNYVKHGHIEKPIKKKYNRKQVARLIVITALKNVFSIQEISQTLTALTAHEASQKLYNDFVTCMNTDEKQDIAPVVVSACQTLKLYQQTHQLVLELERSDINESNTNSETK</sequence>
<dbReference type="EMBL" id="AP014612">
    <property type="protein sequence ID" value="BAQ24415.1"/>
    <property type="molecule type" value="Genomic_DNA"/>
</dbReference>
<keyword evidence="2" id="KW-1185">Reference proteome</keyword>
<dbReference type="PANTHER" id="PTHR40056:SF1">
    <property type="entry name" value="DUF1836 DOMAIN-CONTAINING PROTEIN"/>
    <property type="match status" value="1"/>
</dbReference>
<evidence type="ECO:0000313" key="1">
    <source>
        <dbReference type="EMBL" id="BAQ24415.1"/>
    </source>
</evidence>
<organism evidence="1 2">
    <name type="scientific">Streptococcus troglodytae</name>
    <dbReference type="NCBI Taxonomy" id="1111760"/>
    <lineage>
        <taxon>Bacteria</taxon>
        <taxon>Bacillati</taxon>
        <taxon>Bacillota</taxon>
        <taxon>Bacilli</taxon>
        <taxon>Lactobacillales</taxon>
        <taxon>Streptococcaceae</taxon>
        <taxon>Streptococcus</taxon>
    </lineage>
</organism>
<evidence type="ECO:0000313" key="2">
    <source>
        <dbReference type="Proteomes" id="UP000217758"/>
    </source>
</evidence>
<dbReference type="AlphaFoldDB" id="A0A1L7LJM4"/>
<dbReference type="Proteomes" id="UP000217758">
    <property type="component" value="Chromosome"/>
</dbReference>
<dbReference type="PANTHER" id="PTHR40056">
    <property type="entry name" value="HYPOTHETICAL CYTOSOLIC PROTEIN"/>
    <property type="match status" value="1"/>
</dbReference>
<proteinExistence type="predicted"/>
<name>A0A1L7LJM4_9STRE</name>